<sequence length="33" mass="3732">MLPFLWQGPNSMAYFLIHSSTVPESKTYGQTIS</sequence>
<reference evidence="1" key="1">
    <citation type="submission" date="2014-09" db="EMBL/GenBank/DDBJ databases">
        <authorList>
            <person name="Magalhaes I.L.F."/>
            <person name="Oliveira U."/>
            <person name="Santos F.R."/>
            <person name="Vidigal T.H.D.A."/>
            <person name="Brescovit A.D."/>
            <person name="Santos A.J."/>
        </authorList>
    </citation>
    <scope>NUCLEOTIDE SEQUENCE</scope>
    <source>
        <tissue evidence="1">Shoot tissue taken approximately 20 cm above the soil surface</tissue>
    </source>
</reference>
<reference evidence="1" key="2">
    <citation type="journal article" date="2015" name="Data Brief">
        <title>Shoot transcriptome of the giant reed, Arundo donax.</title>
        <authorList>
            <person name="Barrero R.A."/>
            <person name="Guerrero F.D."/>
            <person name="Moolhuijzen P."/>
            <person name="Goolsby J.A."/>
            <person name="Tidwell J."/>
            <person name="Bellgard S.E."/>
            <person name="Bellgard M.I."/>
        </authorList>
    </citation>
    <scope>NUCLEOTIDE SEQUENCE</scope>
    <source>
        <tissue evidence="1">Shoot tissue taken approximately 20 cm above the soil surface</tissue>
    </source>
</reference>
<organism evidence="1">
    <name type="scientific">Arundo donax</name>
    <name type="common">Giant reed</name>
    <name type="synonym">Donax arundinaceus</name>
    <dbReference type="NCBI Taxonomy" id="35708"/>
    <lineage>
        <taxon>Eukaryota</taxon>
        <taxon>Viridiplantae</taxon>
        <taxon>Streptophyta</taxon>
        <taxon>Embryophyta</taxon>
        <taxon>Tracheophyta</taxon>
        <taxon>Spermatophyta</taxon>
        <taxon>Magnoliopsida</taxon>
        <taxon>Liliopsida</taxon>
        <taxon>Poales</taxon>
        <taxon>Poaceae</taxon>
        <taxon>PACMAD clade</taxon>
        <taxon>Arundinoideae</taxon>
        <taxon>Arundineae</taxon>
        <taxon>Arundo</taxon>
    </lineage>
</organism>
<accession>A0A0A8Z4K1</accession>
<proteinExistence type="predicted"/>
<dbReference type="AlphaFoldDB" id="A0A0A8Z4K1"/>
<evidence type="ECO:0000313" key="1">
    <source>
        <dbReference type="EMBL" id="JAD33741.1"/>
    </source>
</evidence>
<protein>
    <submittedName>
        <fullName evidence="1">Uncharacterized protein</fullName>
    </submittedName>
</protein>
<dbReference type="EMBL" id="GBRH01264154">
    <property type="protein sequence ID" value="JAD33741.1"/>
    <property type="molecule type" value="Transcribed_RNA"/>
</dbReference>
<name>A0A0A8Z4K1_ARUDO</name>